<dbReference type="InterPro" id="IPR014476">
    <property type="entry name" value="AHL15-29"/>
</dbReference>
<evidence type="ECO:0000256" key="4">
    <source>
        <dbReference type="ARBA" id="ARBA00023163"/>
    </source>
</evidence>
<keyword evidence="2" id="KW-0805">Transcription regulation</keyword>
<dbReference type="PANTHER" id="PTHR31100:SF14">
    <property type="entry name" value="AT-HOOK MOTIF NUCLEAR-LOCALIZED PROTEIN 15"/>
    <property type="match status" value="1"/>
</dbReference>
<accession>A0A328CUS8</accession>
<comment type="caution">
    <text evidence="7">The sequence shown here is derived from an EMBL/GenBank/DDBJ whole genome shotgun (WGS) entry which is preliminary data.</text>
</comment>
<evidence type="ECO:0000256" key="3">
    <source>
        <dbReference type="ARBA" id="ARBA00023125"/>
    </source>
</evidence>
<dbReference type="AlphaFoldDB" id="A0A328CUS8"/>
<dbReference type="Proteomes" id="UP000249390">
    <property type="component" value="Unassembled WGS sequence"/>
</dbReference>
<sequence>MANPWWSGNNVNMNQMEISNQLVLMRSGSRQEFMPAAGDTTSSGSQNPGSGGRDEEGGYDGEEENKAAAPGQGTAPSGRRARGRPPGSKNRPKPPVIITKESQDSLRSHVLEIRGGCDVVESLAAFAQKHRRGVSVLSGSGVVANVSFRQPAVPGGVVTLEGRFEILSLSGAFLPAPSPAGATALTVYLAGGQGQVVGGIVVGSLVASGPVLVIAATFTNATYERLPLQSPEEQRFPPSPVNETGGRKTTETPPPAASAAAPLYNLPLNLLSNNGHNNIPHEFFWSIDSTPLPRPPPSNY</sequence>
<feature type="compositionally biased region" description="Polar residues" evidence="5">
    <location>
        <begin position="39"/>
        <end position="48"/>
    </location>
</feature>
<gene>
    <name evidence="7" type="ORF">DM860_003889</name>
</gene>
<organism evidence="7 8">
    <name type="scientific">Cuscuta australis</name>
    <dbReference type="NCBI Taxonomy" id="267555"/>
    <lineage>
        <taxon>Eukaryota</taxon>
        <taxon>Viridiplantae</taxon>
        <taxon>Streptophyta</taxon>
        <taxon>Embryophyta</taxon>
        <taxon>Tracheophyta</taxon>
        <taxon>Spermatophyta</taxon>
        <taxon>Magnoliopsida</taxon>
        <taxon>eudicotyledons</taxon>
        <taxon>Gunneridae</taxon>
        <taxon>Pentapetalae</taxon>
        <taxon>asterids</taxon>
        <taxon>lamiids</taxon>
        <taxon>Solanales</taxon>
        <taxon>Convolvulaceae</taxon>
        <taxon>Cuscuteae</taxon>
        <taxon>Cuscuta</taxon>
        <taxon>Cuscuta subgen. Grammica</taxon>
        <taxon>Cuscuta sect. Cleistogrammica</taxon>
    </lineage>
</organism>
<feature type="domain" description="PPC" evidence="6">
    <location>
        <begin position="103"/>
        <end position="242"/>
    </location>
</feature>
<comment type="subcellular location">
    <subcellularLocation>
        <location evidence="1">Nucleus</location>
    </subcellularLocation>
</comment>
<proteinExistence type="predicted"/>
<evidence type="ECO:0000259" key="6">
    <source>
        <dbReference type="PROSITE" id="PS51742"/>
    </source>
</evidence>
<dbReference type="PROSITE" id="PS51742">
    <property type="entry name" value="PPC"/>
    <property type="match status" value="1"/>
</dbReference>
<dbReference type="CDD" id="cd11378">
    <property type="entry name" value="DUF296"/>
    <property type="match status" value="1"/>
</dbReference>
<dbReference type="SUPFAM" id="SSF117856">
    <property type="entry name" value="AF0104/ALDC/Ptd012-like"/>
    <property type="match status" value="1"/>
</dbReference>
<reference evidence="7 8" key="1">
    <citation type="submission" date="2018-06" db="EMBL/GenBank/DDBJ databases">
        <title>The Genome of Cuscuta australis (Dodder) Provides Insight into the Evolution of Plant Parasitism.</title>
        <authorList>
            <person name="Liu H."/>
        </authorList>
    </citation>
    <scope>NUCLEOTIDE SEQUENCE [LARGE SCALE GENOMIC DNA]</scope>
    <source>
        <strain evidence="8">cv. Yunnan</strain>
        <tissue evidence="7">Vines</tissue>
    </source>
</reference>
<dbReference type="PANTHER" id="PTHR31100">
    <property type="entry name" value="AT-HOOK MOTIF NUCLEAR-LOCALIZED PROTEIN 15"/>
    <property type="match status" value="1"/>
</dbReference>
<keyword evidence="3" id="KW-0238">DNA-binding</keyword>
<feature type="region of interest" description="Disordered" evidence="5">
    <location>
        <begin position="226"/>
        <end position="258"/>
    </location>
</feature>
<evidence type="ECO:0000256" key="1">
    <source>
        <dbReference type="ARBA" id="ARBA00004123"/>
    </source>
</evidence>
<feature type="region of interest" description="Disordered" evidence="5">
    <location>
        <begin position="26"/>
        <end position="103"/>
    </location>
</feature>
<dbReference type="Gene3D" id="3.30.1330.80">
    <property type="entry name" value="Hypothetical protein, similar to alpha- acetolactate decarboxylase, domain 2"/>
    <property type="match status" value="1"/>
</dbReference>
<name>A0A328CUS8_9ASTE</name>
<protein>
    <recommendedName>
        <fullName evidence="6">PPC domain-containing protein</fullName>
    </recommendedName>
</protein>
<evidence type="ECO:0000256" key="2">
    <source>
        <dbReference type="ARBA" id="ARBA00023015"/>
    </source>
</evidence>
<keyword evidence="8" id="KW-1185">Reference proteome</keyword>
<dbReference type="FunFam" id="3.30.1330.80:FF:000001">
    <property type="entry name" value="AT-hook motif nuclear-localized protein"/>
    <property type="match status" value="1"/>
</dbReference>
<dbReference type="EMBL" id="NQVE01000217">
    <property type="protein sequence ID" value="RAL36967.1"/>
    <property type="molecule type" value="Genomic_DNA"/>
</dbReference>
<dbReference type="GO" id="GO:0005634">
    <property type="term" value="C:nucleus"/>
    <property type="evidence" value="ECO:0007669"/>
    <property type="project" value="UniProtKB-SubCell"/>
</dbReference>
<dbReference type="GO" id="GO:0003700">
    <property type="term" value="F:DNA-binding transcription factor activity"/>
    <property type="evidence" value="ECO:0007669"/>
    <property type="project" value="TreeGrafter"/>
</dbReference>
<keyword evidence="4" id="KW-0804">Transcription</keyword>
<dbReference type="GO" id="GO:0003680">
    <property type="term" value="F:minor groove of adenine-thymine-rich DNA binding"/>
    <property type="evidence" value="ECO:0007669"/>
    <property type="project" value="InterPro"/>
</dbReference>
<dbReference type="Pfam" id="PF03479">
    <property type="entry name" value="PCC"/>
    <property type="match status" value="1"/>
</dbReference>
<evidence type="ECO:0000313" key="8">
    <source>
        <dbReference type="Proteomes" id="UP000249390"/>
    </source>
</evidence>
<evidence type="ECO:0000313" key="7">
    <source>
        <dbReference type="EMBL" id="RAL36967.1"/>
    </source>
</evidence>
<evidence type="ECO:0000256" key="5">
    <source>
        <dbReference type="SAM" id="MobiDB-lite"/>
    </source>
</evidence>
<dbReference type="InterPro" id="IPR005175">
    <property type="entry name" value="PPC_dom"/>
</dbReference>